<gene>
    <name evidence="9" type="ORF">E4186_00425</name>
    <name evidence="10" type="ORF">E4188_07435</name>
    <name evidence="8" type="ORF">GWI30_00480</name>
</gene>
<evidence type="ECO:0000256" key="6">
    <source>
        <dbReference type="SAM" id="Phobius"/>
    </source>
</evidence>
<dbReference type="Proteomes" id="UP000463871">
    <property type="component" value="Chromosome"/>
</dbReference>
<feature type="transmembrane region" description="Helical" evidence="6">
    <location>
        <begin position="145"/>
        <end position="164"/>
    </location>
</feature>
<dbReference type="PANTHER" id="PTHR47371:SF3">
    <property type="entry name" value="PHOSPHOGLYCEROL TRANSFERASE I"/>
    <property type="match status" value="1"/>
</dbReference>
<dbReference type="InterPro" id="IPR050448">
    <property type="entry name" value="OpgB/LTA_synthase_biosynth"/>
</dbReference>
<proteinExistence type="predicted"/>
<reference evidence="8 11" key="2">
    <citation type="submission" date="2020-01" db="EMBL/GenBank/DDBJ databases">
        <title>Complete genome of Aeromonas media MC64.</title>
        <authorList>
            <person name="Cao G."/>
            <person name="Fu J."/>
            <person name="Zhong C."/>
        </authorList>
    </citation>
    <scope>NUCLEOTIDE SEQUENCE [LARGE SCALE GENOMIC DNA]</scope>
    <source>
        <strain evidence="8 11">MC64</strain>
    </source>
</reference>
<feature type="transmembrane region" description="Helical" evidence="6">
    <location>
        <begin position="176"/>
        <end position="194"/>
    </location>
</feature>
<evidence type="ECO:0000256" key="1">
    <source>
        <dbReference type="ARBA" id="ARBA00004651"/>
    </source>
</evidence>
<dbReference type="EMBL" id="CP038448">
    <property type="protein sequence ID" value="QJT38391.1"/>
    <property type="molecule type" value="Genomic_DNA"/>
</dbReference>
<evidence type="ECO:0000256" key="2">
    <source>
        <dbReference type="ARBA" id="ARBA00022475"/>
    </source>
</evidence>
<evidence type="ECO:0000313" key="11">
    <source>
        <dbReference type="Proteomes" id="UP000463871"/>
    </source>
</evidence>
<keyword evidence="13" id="KW-1185">Reference proteome</keyword>
<dbReference type="CDD" id="cd16015">
    <property type="entry name" value="LTA_synthase"/>
    <property type="match status" value="1"/>
</dbReference>
<evidence type="ECO:0000313" key="10">
    <source>
        <dbReference type="EMBL" id="QJT38391.1"/>
    </source>
</evidence>
<feature type="transmembrane region" description="Helical" evidence="6">
    <location>
        <begin position="93"/>
        <end position="113"/>
    </location>
</feature>
<dbReference type="Proteomes" id="UP000502006">
    <property type="component" value="Chromosome"/>
</dbReference>
<keyword evidence="3 6" id="KW-0812">Transmembrane</keyword>
<keyword evidence="5 6" id="KW-0472">Membrane</keyword>
<dbReference type="InterPro" id="IPR017850">
    <property type="entry name" value="Alkaline_phosphatase_core_sf"/>
</dbReference>
<evidence type="ECO:0000256" key="3">
    <source>
        <dbReference type="ARBA" id="ARBA00022692"/>
    </source>
</evidence>
<evidence type="ECO:0000313" key="8">
    <source>
        <dbReference type="EMBL" id="QHQ49620.1"/>
    </source>
</evidence>
<sequence length="665" mass="74698">MYQTRLKKLLPLIWFQLIWLALLLMVARFAMFCSFVEPAQVADKGGDLLRMWGTGLRYDLRIAGMTVVPFLVLGLGLAGWNRGWGYLWRSLPTLVGITAFIVAGVAIGNYFYYQTYHNHIDVFAFGLVDDDTRAVLANLWQDYPVIKGVLGAILLALPPVWFSYRTRAMTLRPWPGTLFWGVLVLSVVLVAIAARGSVGTFPLRRGNAQVSDLTVLNKLTPNGLMAIDWAIKDHKEDIRFEKVDAAEGIKLLGATGLDSLAGRTPINTWLADHQPHVVMSLMESFGSNMLALDEPGKNDLLGSLREPFRQDFVFKRFVSEGNGTAPSLAALFFHSPRENLSHSSAQSKALTDTPFSTYKQAGYRVIFISPGNMMWRNLVNYLPVQGVDALYDQNALLEMYPESAKEITDWGLPDEYAYRLAETLLKEAKQPLFISILTVTNHPPYVVPPHYVPQPVSVTDGVRRHAEAGQIDQLNILRTYQYAADAFGHFVTDIKDSPLGTHTLIAASGDHQMRRVKAYYPAEQMLDRAVPFYLYVPKEILDRVPWRFEPERPGSHKDIFPTLYTFSLSDMPYQALGGRNLLAPQDDPTRAFGYNETVWIDADGAYPLTGNPVRYSWVSGENWYLDEAAQPIDEAQRQRVQAYPALLRWQLNARVAGVIADDASE</sequence>
<evidence type="ECO:0000259" key="7">
    <source>
        <dbReference type="Pfam" id="PF00884"/>
    </source>
</evidence>
<dbReference type="Proteomes" id="UP000502657">
    <property type="component" value="Chromosome"/>
</dbReference>
<evidence type="ECO:0000256" key="5">
    <source>
        <dbReference type="ARBA" id="ARBA00023136"/>
    </source>
</evidence>
<name>A0A7Z3H8N5_AERME</name>
<keyword evidence="2" id="KW-1003">Cell membrane</keyword>
<dbReference type="InterPro" id="IPR000917">
    <property type="entry name" value="Sulfatase_N"/>
</dbReference>
<accession>A0A7Z3H8N5</accession>
<dbReference type="GO" id="GO:0005886">
    <property type="term" value="C:plasma membrane"/>
    <property type="evidence" value="ECO:0007669"/>
    <property type="project" value="UniProtKB-SubCell"/>
</dbReference>
<evidence type="ECO:0000256" key="4">
    <source>
        <dbReference type="ARBA" id="ARBA00022989"/>
    </source>
</evidence>
<keyword evidence="4 6" id="KW-1133">Transmembrane helix</keyword>
<dbReference type="Gene3D" id="3.40.720.10">
    <property type="entry name" value="Alkaline Phosphatase, subunit A"/>
    <property type="match status" value="1"/>
</dbReference>
<feature type="transmembrane region" description="Helical" evidence="6">
    <location>
        <begin position="62"/>
        <end position="81"/>
    </location>
</feature>
<keyword evidence="8" id="KW-0378">Hydrolase</keyword>
<dbReference type="EMBL" id="CP038444">
    <property type="protein sequence ID" value="QJT28860.1"/>
    <property type="molecule type" value="Genomic_DNA"/>
</dbReference>
<reference evidence="12 13" key="1">
    <citation type="submission" date="2019-03" db="EMBL/GenBank/DDBJ databases">
        <title>Novel transposon Tn6433 accelerates the dissemination of tet(E) in Aeromonas from aerobic biofilm under oxytetracycline stress.</title>
        <authorList>
            <person name="Shi Y."/>
            <person name="Tian Z."/>
            <person name="Zhang Y."/>
            <person name="Zhang H."/>
            <person name="Yang M."/>
        </authorList>
    </citation>
    <scope>NUCLEOTIDE SEQUENCE [LARGE SCALE GENOMIC DNA]</scope>
    <source>
        <strain evidence="10 13">R50-22</strain>
        <strain evidence="9 12">T5-8</strain>
    </source>
</reference>
<organism evidence="9 12">
    <name type="scientific">Aeromonas media</name>
    <dbReference type="NCBI Taxonomy" id="651"/>
    <lineage>
        <taxon>Bacteria</taxon>
        <taxon>Pseudomonadati</taxon>
        <taxon>Pseudomonadota</taxon>
        <taxon>Gammaproteobacteria</taxon>
        <taxon>Aeromonadales</taxon>
        <taxon>Aeromonadaceae</taxon>
        <taxon>Aeromonas</taxon>
    </lineage>
</organism>
<evidence type="ECO:0000313" key="9">
    <source>
        <dbReference type="EMBL" id="QJT28860.1"/>
    </source>
</evidence>
<evidence type="ECO:0000313" key="12">
    <source>
        <dbReference type="Proteomes" id="UP000502006"/>
    </source>
</evidence>
<dbReference type="GO" id="GO:0016787">
    <property type="term" value="F:hydrolase activity"/>
    <property type="evidence" value="ECO:0007669"/>
    <property type="project" value="UniProtKB-KW"/>
</dbReference>
<dbReference type="PANTHER" id="PTHR47371">
    <property type="entry name" value="LIPOTEICHOIC ACID SYNTHASE"/>
    <property type="match status" value="1"/>
</dbReference>
<dbReference type="EMBL" id="CP047962">
    <property type="protein sequence ID" value="QHQ49620.1"/>
    <property type="molecule type" value="Genomic_DNA"/>
</dbReference>
<feature type="domain" description="Sulfatase N-terminal" evidence="7">
    <location>
        <begin position="275"/>
        <end position="564"/>
    </location>
</feature>
<comment type="subcellular location">
    <subcellularLocation>
        <location evidence="1">Cell membrane</location>
        <topology evidence="1">Multi-pass membrane protein</topology>
    </subcellularLocation>
</comment>
<dbReference type="AlphaFoldDB" id="A0A7Z3H8N5"/>
<protein>
    <submittedName>
        <fullName evidence="9">LTA synthase family protein</fullName>
    </submittedName>
    <submittedName>
        <fullName evidence="8">Sulfatase-like hydrolase/transferase</fullName>
    </submittedName>
</protein>
<dbReference type="Pfam" id="PF00884">
    <property type="entry name" value="Sulfatase"/>
    <property type="match status" value="1"/>
</dbReference>
<evidence type="ECO:0000313" key="13">
    <source>
        <dbReference type="Proteomes" id="UP000502657"/>
    </source>
</evidence>
<dbReference type="SUPFAM" id="SSF53649">
    <property type="entry name" value="Alkaline phosphatase-like"/>
    <property type="match status" value="1"/>
</dbReference>
<dbReference type="RefSeq" id="WP_081805941.1">
    <property type="nucleotide sequence ID" value="NZ_CAWMGL010000100.1"/>
</dbReference>